<organism evidence="2 3">
    <name type="scientific">Taibaiella lutea</name>
    <dbReference type="NCBI Taxonomy" id="2608001"/>
    <lineage>
        <taxon>Bacteria</taxon>
        <taxon>Pseudomonadati</taxon>
        <taxon>Bacteroidota</taxon>
        <taxon>Chitinophagia</taxon>
        <taxon>Chitinophagales</taxon>
        <taxon>Chitinophagaceae</taxon>
        <taxon>Taibaiella</taxon>
    </lineage>
</organism>
<dbReference type="AlphaFoldDB" id="A0A5M6CIL7"/>
<feature type="chain" id="PRO_5024357939" description="Carboxypeptidase-like regulatory domain-containing protein" evidence="1">
    <location>
        <begin position="19"/>
        <end position="258"/>
    </location>
</feature>
<feature type="signal peptide" evidence="1">
    <location>
        <begin position="1"/>
        <end position="18"/>
    </location>
</feature>
<dbReference type="InterPro" id="IPR008969">
    <property type="entry name" value="CarboxyPept-like_regulatory"/>
</dbReference>
<evidence type="ECO:0000313" key="2">
    <source>
        <dbReference type="EMBL" id="KAA5533235.1"/>
    </source>
</evidence>
<reference evidence="2 3" key="1">
    <citation type="submission" date="2019-09" db="EMBL/GenBank/DDBJ databases">
        <title>Genome sequence and assembly of Taibaiella sp.</title>
        <authorList>
            <person name="Chhetri G."/>
        </authorList>
    </citation>
    <scope>NUCLEOTIDE SEQUENCE [LARGE SCALE GENOMIC DNA]</scope>
    <source>
        <strain evidence="2 3">KVB11</strain>
    </source>
</reference>
<keyword evidence="1" id="KW-0732">Signal</keyword>
<comment type="caution">
    <text evidence="2">The sequence shown here is derived from an EMBL/GenBank/DDBJ whole genome shotgun (WGS) entry which is preliminary data.</text>
</comment>
<evidence type="ECO:0008006" key="4">
    <source>
        <dbReference type="Google" id="ProtNLM"/>
    </source>
</evidence>
<accession>A0A5M6CIL7</accession>
<name>A0A5M6CIL7_9BACT</name>
<evidence type="ECO:0000313" key="3">
    <source>
        <dbReference type="Proteomes" id="UP000323632"/>
    </source>
</evidence>
<sequence length="258" mass="29567">MRLLCCVAFFAVINSMHAQTIHGRIVNDDDAVPLQGVVIENLSHAAYNAISDDEGNYSIIARNGDSIKFTSLGFSQRVVVFNGENEGWFSWIGMRPQSYVIDTVVVRKELTAYQKDSLENREIYGKKVDYRPAKPQLPKLKDLKAGKPFVITAPISGFIEKRQKKYKRLKAFQQRYIKTETRRFIDSRYAPALVTELTRLHGDSLLTFMQAYPLSYSFARAASDLEIKMWIKYNYKEWIKKPPTASLPDLDADTLKKP</sequence>
<dbReference type="Proteomes" id="UP000323632">
    <property type="component" value="Unassembled WGS sequence"/>
</dbReference>
<gene>
    <name evidence="2" type="ORF">F0919_11860</name>
</gene>
<dbReference type="RefSeq" id="WP_150032983.1">
    <property type="nucleotide sequence ID" value="NZ_VWSH01000003.1"/>
</dbReference>
<evidence type="ECO:0000256" key="1">
    <source>
        <dbReference type="SAM" id="SignalP"/>
    </source>
</evidence>
<dbReference type="SUPFAM" id="SSF49464">
    <property type="entry name" value="Carboxypeptidase regulatory domain-like"/>
    <property type="match status" value="1"/>
</dbReference>
<dbReference type="EMBL" id="VWSH01000003">
    <property type="protein sequence ID" value="KAA5533235.1"/>
    <property type="molecule type" value="Genomic_DNA"/>
</dbReference>
<keyword evidence="3" id="KW-1185">Reference proteome</keyword>
<proteinExistence type="predicted"/>
<protein>
    <recommendedName>
        <fullName evidence="4">Carboxypeptidase-like regulatory domain-containing protein</fullName>
    </recommendedName>
</protein>